<dbReference type="STRING" id="178035.A0A154PQZ0"/>
<dbReference type="SUPFAM" id="SSF143034">
    <property type="entry name" value="L35p-like"/>
    <property type="match status" value="1"/>
</dbReference>
<keyword evidence="3" id="KW-0809">Transit peptide</keyword>
<name>A0A154PQZ0_DUFNO</name>
<dbReference type="GO" id="GO:0005840">
    <property type="term" value="C:ribosome"/>
    <property type="evidence" value="ECO:0007669"/>
    <property type="project" value="UniProtKB-KW"/>
</dbReference>
<sequence length="187" mass="21980">MLRIVSTAFQGIVTRPNVANLTNALIRKQSPLIQNVQQRYFGALSSILNRWNNVGNIEQKTVLSQTHKGNVIIPMTLPVITPARTVIKFSLKNGKRKTVKAVTKRFYRLNWGIWIRPHAGRTSKMWTKSLNRKSRLKRHVFVNATQSTLLDKMVTMYWKRPRYYVDDPYNPYHQREEFPYTRKKPLP</sequence>
<evidence type="ECO:0000256" key="4">
    <source>
        <dbReference type="ARBA" id="ARBA00022980"/>
    </source>
</evidence>
<proteinExistence type="inferred from homology"/>
<dbReference type="OrthoDB" id="5847109at2759"/>
<keyword evidence="5" id="KW-0496">Mitochondrion</keyword>
<evidence type="ECO:0000256" key="5">
    <source>
        <dbReference type="ARBA" id="ARBA00023128"/>
    </source>
</evidence>
<evidence type="ECO:0000256" key="7">
    <source>
        <dbReference type="ARBA" id="ARBA00035273"/>
    </source>
</evidence>
<organism evidence="9 10">
    <name type="scientific">Dufourea novaeangliae</name>
    <name type="common">Sweat bee</name>
    <dbReference type="NCBI Taxonomy" id="178035"/>
    <lineage>
        <taxon>Eukaryota</taxon>
        <taxon>Metazoa</taxon>
        <taxon>Ecdysozoa</taxon>
        <taxon>Arthropoda</taxon>
        <taxon>Hexapoda</taxon>
        <taxon>Insecta</taxon>
        <taxon>Pterygota</taxon>
        <taxon>Neoptera</taxon>
        <taxon>Endopterygota</taxon>
        <taxon>Hymenoptera</taxon>
        <taxon>Apocrita</taxon>
        <taxon>Aculeata</taxon>
        <taxon>Apoidea</taxon>
        <taxon>Anthophila</taxon>
        <taxon>Halictidae</taxon>
        <taxon>Rophitinae</taxon>
        <taxon>Dufourea</taxon>
    </lineage>
</organism>
<evidence type="ECO:0000256" key="2">
    <source>
        <dbReference type="ARBA" id="ARBA00006598"/>
    </source>
</evidence>
<dbReference type="PANTHER" id="PTHR15909:SF0">
    <property type="entry name" value="LARGE RIBOSOMAL SUBUNIT PROTEIN BL35M"/>
    <property type="match status" value="1"/>
</dbReference>
<accession>A0A154PQZ0</accession>
<dbReference type="PANTHER" id="PTHR15909">
    <property type="entry name" value="39S RIBOSOMAL PROTEIN L35, MITOCHONDRIAL"/>
    <property type="match status" value="1"/>
</dbReference>
<dbReference type="EMBL" id="KQ435063">
    <property type="protein sequence ID" value="KZC14312.1"/>
    <property type="molecule type" value="Genomic_DNA"/>
</dbReference>
<gene>
    <name evidence="9" type="ORF">WN55_07001</name>
</gene>
<dbReference type="GO" id="GO:0005739">
    <property type="term" value="C:mitochondrion"/>
    <property type="evidence" value="ECO:0007669"/>
    <property type="project" value="UniProtKB-SubCell"/>
</dbReference>
<keyword evidence="10" id="KW-1185">Reference proteome</keyword>
<keyword evidence="4 9" id="KW-0689">Ribosomal protein</keyword>
<evidence type="ECO:0000256" key="3">
    <source>
        <dbReference type="ARBA" id="ARBA00022946"/>
    </source>
</evidence>
<evidence type="ECO:0000256" key="1">
    <source>
        <dbReference type="ARBA" id="ARBA00004173"/>
    </source>
</evidence>
<evidence type="ECO:0000256" key="6">
    <source>
        <dbReference type="ARBA" id="ARBA00023274"/>
    </source>
</evidence>
<dbReference type="AlphaFoldDB" id="A0A154PQZ0"/>
<dbReference type="GO" id="GO:0006412">
    <property type="term" value="P:translation"/>
    <property type="evidence" value="ECO:0007669"/>
    <property type="project" value="InterPro"/>
</dbReference>
<evidence type="ECO:0000313" key="9">
    <source>
        <dbReference type="EMBL" id="KZC14312.1"/>
    </source>
</evidence>
<dbReference type="Proteomes" id="UP000076502">
    <property type="component" value="Unassembled WGS sequence"/>
</dbReference>
<dbReference type="GO" id="GO:0003735">
    <property type="term" value="F:structural constituent of ribosome"/>
    <property type="evidence" value="ECO:0007669"/>
    <property type="project" value="InterPro"/>
</dbReference>
<protein>
    <recommendedName>
        <fullName evidence="7">Large ribosomal subunit protein bL35m</fullName>
    </recommendedName>
    <alternativeName>
        <fullName evidence="8">39S ribosomal protein L35, mitochondrial</fullName>
    </alternativeName>
</protein>
<dbReference type="GO" id="GO:1990904">
    <property type="term" value="C:ribonucleoprotein complex"/>
    <property type="evidence" value="ECO:0007669"/>
    <property type="project" value="UniProtKB-KW"/>
</dbReference>
<evidence type="ECO:0000313" key="10">
    <source>
        <dbReference type="Proteomes" id="UP000076502"/>
    </source>
</evidence>
<comment type="similarity">
    <text evidence="2">Belongs to the bacterial ribosomal protein bL35 family.</text>
</comment>
<reference evidence="9 10" key="1">
    <citation type="submission" date="2015-07" db="EMBL/GenBank/DDBJ databases">
        <title>The genome of Dufourea novaeangliae.</title>
        <authorList>
            <person name="Pan H."/>
            <person name="Kapheim K."/>
        </authorList>
    </citation>
    <scope>NUCLEOTIDE SEQUENCE [LARGE SCALE GENOMIC DNA]</scope>
    <source>
        <strain evidence="9">0120121106</strain>
        <tissue evidence="9">Whole body</tissue>
    </source>
</reference>
<evidence type="ECO:0000256" key="8">
    <source>
        <dbReference type="ARBA" id="ARBA00035418"/>
    </source>
</evidence>
<dbReference type="OMA" id="PYHNREE"/>
<dbReference type="InterPro" id="IPR021137">
    <property type="entry name" value="Ribosomal_bL35-like"/>
</dbReference>
<dbReference type="InterPro" id="IPR037229">
    <property type="entry name" value="Ribosomal_bL35_sf"/>
</dbReference>
<comment type="subcellular location">
    <subcellularLocation>
        <location evidence="1">Mitochondrion</location>
    </subcellularLocation>
</comment>
<dbReference type="Pfam" id="PF01632">
    <property type="entry name" value="Ribosomal_L35p"/>
    <property type="match status" value="1"/>
</dbReference>
<keyword evidence="6" id="KW-0687">Ribonucleoprotein</keyword>
<dbReference type="InterPro" id="IPR019338">
    <property type="entry name" value="Ribosomal_bL35m"/>
</dbReference>